<protein>
    <recommendedName>
        <fullName evidence="4">DUF3139 domain-containing protein</fullName>
    </recommendedName>
</protein>
<sequence>MSLIMNYQTRKLPKKSIIMISILIVLGIFIFYTMQTLKNEKFKQVLEQLDYKDISGLKVVNRMNVEDTITKKKSYVYKLVFHDNVQNKDCIGFLYQQDSKQYTKDIDCK</sequence>
<evidence type="ECO:0000313" key="2">
    <source>
        <dbReference type="EMBL" id="QEP41410.1"/>
    </source>
</evidence>
<reference evidence="2 3" key="2">
    <citation type="submission" date="2019-09" db="EMBL/GenBank/DDBJ databases">
        <title>Taxonomic note: a critical rebuttal of the proposed division of the genus Arcobacter into six genera, emended descriptions of Arcobacter anaerophilus and the genus Arcobacter, and an assessment of genus-level boundaries for Epsilonproteobacteria using in silico genomic comparator tools.</title>
        <authorList>
            <person name="On S.L.W."/>
            <person name="Miller W.G."/>
            <person name="Biggs P."/>
            <person name="Cornelius A."/>
            <person name="Vandamme P."/>
        </authorList>
    </citation>
    <scope>NUCLEOTIDE SEQUENCE [LARGE SCALE GENOMIC DNA]</scope>
    <source>
        <strain evidence="2 3">CCUG 56899</strain>
    </source>
</reference>
<reference evidence="2 3" key="1">
    <citation type="submission" date="2019-09" db="EMBL/GenBank/DDBJ databases">
        <title>Complete genome sequencing of four Arcobacter species reveals a diverse suite of mobile elements.</title>
        <authorList>
            <person name="Miller W.G."/>
            <person name="Yee E."/>
            <person name="Bono J.L."/>
        </authorList>
    </citation>
    <scope>NUCLEOTIDE SEQUENCE [LARGE SCALE GENOMIC DNA]</scope>
    <source>
        <strain evidence="2 3">CCUG 56899</strain>
    </source>
</reference>
<keyword evidence="1" id="KW-0812">Transmembrane</keyword>
<feature type="transmembrane region" description="Helical" evidence="1">
    <location>
        <begin position="16"/>
        <end position="34"/>
    </location>
</feature>
<dbReference type="AlphaFoldDB" id="A0A5C2HKZ2"/>
<evidence type="ECO:0008006" key="4">
    <source>
        <dbReference type="Google" id="ProtNLM"/>
    </source>
</evidence>
<gene>
    <name evidence="2" type="ORF">APORC_1849</name>
</gene>
<keyword evidence="1" id="KW-1133">Transmembrane helix</keyword>
<name>A0A5C2HKZ2_9BACT</name>
<keyword evidence="1" id="KW-0472">Membrane</keyword>
<dbReference type="EMBL" id="CP036246">
    <property type="protein sequence ID" value="QEP41410.1"/>
    <property type="molecule type" value="Genomic_DNA"/>
</dbReference>
<evidence type="ECO:0000256" key="1">
    <source>
        <dbReference type="SAM" id="Phobius"/>
    </source>
</evidence>
<evidence type="ECO:0000313" key="3">
    <source>
        <dbReference type="Proteomes" id="UP000322644"/>
    </source>
</evidence>
<organism evidence="2 3">
    <name type="scientific">Arcobacter porcinus</name>
    <dbReference type="NCBI Taxonomy" id="1935204"/>
    <lineage>
        <taxon>Bacteria</taxon>
        <taxon>Pseudomonadati</taxon>
        <taxon>Campylobacterota</taxon>
        <taxon>Epsilonproteobacteria</taxon>
        <taxon>Campylobacterales</taxon>
        <taxon>Arcobacteraceae</taxon>
        <taxon>Arcobacter</taxon>
    </lineage>
</organism>
<proteinExistence type="predicted"/>
<accession>A0A5C2HKZ2</accession>
<dbReference type="Proteomes" id="UP000322644">
    <property type="component" value="Chromosome"/>
</dbReference>
<dbReference type="KEGG" id="apoc:APORC_1849"/>